<dbReference type="GO" id="GO:0007606">
    <property type="term" value="P:sensory perception of chemical stimulus"/>
    <property type="evidence" value="ECO:0007669"/>
    <property type="project" value="InterPro"/>
</dbReference>
<feature type="transmembrane region" description="Helical" evidence="2">
    <location>
        <begin position="30"/>
        <end position="54"/>
    </location>
</feature>
<dbReference type="GO" id="GO:0004888">
    <property type="term" value="F:transmembrane signaling receptor activity"/>
    <property type="evidence" value="ECO:0007669"/>
    <property type="project" value="InterPro"/>
</dbReference>
<dbReference type="InterPro" id="IPR002184">
    <property type="entry name" value="7TM_GPCR_serpentine_rcpt_Srb"/>
</dbReference>
<protein>
    <recommendedName>
        <fullName evidence="5">7TM GPCR serpentine receptor class x (Srx) domain-containing protein</fullName>
    </recommendedName>
</protein>
<accession>A0A0C2H215</accession>
<organism evidence="3 4">
    <name type="scientific">Ancylostoma duodenale</name>
    <dbReference type="NCBI Taxonomy" id="51022"/>
    <lineage>
        <taxon>Eukaryota</taxon>
        <taxon>Metazoa</taxon>
        <taxon>Ecdysozoa</taxon>
        <taxon>Nematoda</taxon>
        <taxon>Chromadorea</taxon>
        <taxon>Rhabditida</taxon>
        <taxon>Rhabditina</taxon>
        <taxon>Rhabditomorpha</taxon>
        <taxon>Strongyloidea</taxon>
        <taxon>Ancylostomatidae</taxon>
        <taxon>Ancylostomatinae</taxon>
        <taxon>Ancylostoma</taxon>
    </lineage>
</organism>
<proteinExistence type="inferred from homology"/>
<evidence type="ECO:0000313" key="3">
    <source>
        <dbReference type="EMBL" id="KIH63401.1"/>
    </source>
</evidence>
<sequence length="145" mass="16638">MALLALYLGENFDVPQINVLNTPQTLTLRINIMFISFIISNTIGFPALITMHIYSKRKSKRAEGLKKRFQCTQEINSSLLIITLTALQIIIFFTYSVCMFSLRMTFRPEKDSLAIFRSKIIAGYVKSTGAEGWSNYANQLNRQWN</sequence>
<keyword evidence="2" id="KW-1133">Transmembrane helix</keyword>
<dbReference type="PANTHER" id="PTHR31216">
    <property type="entry name" value="SERPENTINE RECEPTOR CLASS BETA-1-RELATED-RELATED"/>
    <property type="match status" value="1"/>
</dbReference>
<evidence type="ECO:0000256" key="2">
    <source>
        <dbReference type="SAM" id="Phobius"/>
    </source>
</evidence>
<feature type="transmembrane region" description="Helical" evidence="2">
    <location>
        <begin position="75"/>
        <end position="102"/>
    </location>
</feature>
<keyword evidence="2" id="KW-0812">Transmembrane</keyword>
<dbReference type="AlphaFoldDB" id="A0A0C2H215"/>
<keyword evidence="2" id="KW-0472">Membrane</keyword>
<dbReference type="GO" id="GO:0016020">
    <property type="term" value="C:membrane"/>
    <property type="evidence" value="ECO:0007669"/>
    <property type="project" value="InterPro"/>
</dbReference>
<dbReference type="OrthoDB" id="5836746at2759"/>
<dbReference type="PANTHER" id="PTHR31216:SF11">
    <property type="entry name" value="SERPENTINE RECEPTOR CLASS BETA-16-RELATED"/>
    <property type="match status" value="1"/>
</dbReference>
<evidence type="ECO:0008006" key="5">
    <source>
        <dbReference type="Google" id="ProtNLM"/>
    </source>
</evidence>
<dbReference type="Proteomes" id="UP000054047">
    <property type="component" value="Unassembled WGS sequence"/>
</dbReference>
<name>A0A0C2H215_9BILA</name>
<evidence type="ECO:0000256" key="1">
    <source>
        <dbReference type="ARBA" id="ARBA00006860"/>
    </source>
</evidence>
<dbReference type="EMBL" id="KN728683">
    <property type="protein sequence ID" value="KIH63401.1"/>
    <property type="molecule type" value="Genomic_DNA"/>
</dbReference>
<reference evidence="3 4" key="1">
    <citation type="submission" date="2013-12" db="EMBL/GenBank/DDBJ databases">
        <title>Draft genome of the parsitic nematode Ancylostoma duodenale.</title>
        <authorList>
            <person name="Mitreva M."/>
        </authorList>
    </citation>
    <scope>NUCLEOTIDE SEQUENCE [LARGE SCALE GENOMIC DNA]</scope>
    <source>
        <strain evidence="3 4">Zhejiang</strain>
    </source>
</reference>
<gene>
    <name evidence="3" type="ORF">ANCDUO_06297</name>
</gene>
<keyword evidence="4" id="KW-1185">Reference proteome</keyword>
<evidence type="ECO:0000313" key="4">
    <source>
        <dbReference type="Proteomes" id="UP000054047"/>
    </source>
</evidence>
<comment type="similarity">
    <text evidence="1">Belongs to the nematode receptor-like protein srb family.</text>
</comment>